<reference evidence="4" key="1">
    <citation type="journal article" date="2012" name="Mol. Plant Microbe Interact.">
        <title>A highly conserved effector in Fusarium oxysporum is required for full virulence on Arabidopsis.</title>
        <authorList>
            <person name="Thatcher L.F."/>
            <person name="Gardiner D.M."/>
            <person name="Kazan K."/>
            <person name="Manners J."/>
        </authorList>
    </citation>
    <scope>NUCLEOTIDE SEQUENCE [LARGE SCALE GENOMIC DNA]</scope>
    <source>
        <strain evidence="4">Fo5176</strain>
    </source>
</reference>
<dbReference type="GO" id="GO:0006508">
    <property type="term" value="P:proteolysis"/>
    <property type="evidence" value="ECO:0007669"/>
    <property type="project" value="InterPro"/>
</dbReference>
<evidence type="ECO:0000256" key="2">
    <source>
        <dbReference type="SAM" id="MobiDB-lite"/>
    </source>
</evidence>
<protein>
    <submittedName>
        <fullName evidence="4">Uncharacterized protein</fullName>
    </submittedName>
</protein>
<dbReference type="InterPro" id="IPR038656">
    <property type="entry name" value="Peptidase_G1_sf"/>
</dbReference>
<keyword evidence="3" id="KW-0732">Signal</keyword>
<organism evidence="4">
    <name type="scientific">Fusarium oxysporum (strain Fo5176)</name>
    <name type="common">Fusarium vascular wilt</name>
    <dbReference type="NCBI Taxonomy" id="660025"/>
    <lineage>
        <taxon>Eukaryota</taxon>
        <taxon>Fungi</taxon>
        <taxon>Dikarya</taxon>
        <taxon>Ascomycota</taxon>
        <taxon>Pezizomycotina</taxon>
        <taxon>Sordariomycetes</taxon>
        <taxon>Hypocreomycetidae</taxon>
        <taxon>Hypocreales</taxon>
        <taxon>Nectriaceae</taxon>
        <taxon>Fusarium</taxon>
        <taxon>Fusarium oxysporum species complex</taxon>
    </lineage>
</organism>
<dbReference type="CDD" id="cd13426">
    <property type="entry name" value="Peptidase_G1"/>
    <property type="match status" value="1"/>
</dbReference>
<feature type="chain" id="PRO_5003389190" evidence="3">
    <location>
        <begin position="21"/>
        <end position="446"/>
    </location>
</feature>
<feature type="compositionally biased region" description="Low complexity" evidence="2">
    <location>
        <begin position="361"/>
        <end position="373"/>
    </location>
</feature>
<dbReference type="OrthoDB" id="2862635at2759"/>
<evidence type="ECO:0000256" key="1">
    <source>
        <dbReference type="PIRSR" id="PIRSR600250-50"/>
    </source>
</evidence>
<dbReference type="PANTHER" id="PTHR37536:SF1">
    <property type="entry name" value="ASPERGILLOPEPSIN, PUTAITVE (AFU_ORTHOLOGUE AFUA_7G01200)"/>
    <property type="match status" value="1"/>
</dbReference>
<dbReference type="Gene3D" id="2.60.120.700">
    <property type="entry name" value="Peptidase G1"/>
    <property type="match status" value="1"/>
</dbReference>
<dbReference type="InterPro" id="IPR000250">
    <property type="entry name" value="Peptidase_G1"/>
</dbReference>
<evidence type="ECO:0000313" key="4">
    <source>
        <dbReference type="EMBL" id="EGU86901.1"/>
    </source>
</evidence>
<dbReference type="EMBL" id="AFQF01000779">
    <property type="protein sequence ID" value="EGU86901.1"/>
    <property type="molecule type" value="Genomic_DNA"/>
</dbReference>
<dbReference type="Pfam" id="PF01828">
    <property type="entry name" value="Peptidase_A4"/>
    <property type="match status" value="1"/>
</dbReference>
<accession>F9F886</accession>
<dbReference type="SUPFAM" id="SSF49899">
    <property type="entry name" value="Concanavalin A-like lectins/glucanases"/>
    <property type="match status" value="1"/>
</dbReference>
<name>F9F886_FUSOF</name>
<feature type="signal peptide" evidence="3">
    <location>
        <begin position="1"/>
        <end position="20"/>
    </location>
</feature>
<proteinExistence type="predicted"/>
<sequence length="446" mass="49494">MKFLCNVLLFCALANSATLAIPKSKQFTSSNFLLESRAQHQTRDVKNRTSYIWNGGEVAGPRFASVTAEVIIPNITFPYGYNASARYGSSVWVGIGGDQNTCDDPARINNGGLIQGGYYYLYDPEGDFGVFAFYEWFPDGPVFLDDTEGIETAIGDHVRMTVTQKDNVTGSFTWENFTSDKKFTKELKAPVNGTLCTNHAEWIVESFMTTKDHDTLFPDFGELHFTDIKAISAANEEVSLQEHGIIVEAEPVLGNGKYLTDWVFSKARPTIRSSQTRPLKPDWISIPSSAQPKYKFTLVAQLIRPVMVLDISQRSPTADHFDYSSVLSDEMQDTTPERTKKRNTAKTEHGDEIEDIDVDKTSSALPTSLRSSSQASKTQALKPEPGGARGLATTTQRPQYLTLDKITLTSLLDVDVRSHLSPEDVDGILADARDASKWIMKRVLGM</sequence>
<gene>
    <name evidence="4" type="ORF">FOXB_02611</name>
</gene>
<dbReference type="GO" id="GO:0070007">
    <property type="term" value="F:glutamic-type endopeptidase activity"/>
    <property type="evidence" value="ECO:0007669"/>
    <property type="project" value="InterPro"/>
</dbReference>
<dbReference type="PANTHER" id="PTHR37536">
    <property type="entry name" value="PUTATIVE (AFU_ORTHOLOGUE AFUA_3G02970)-RELATED"/>
    <property type="match status" value="1"/>
</dbReference>
<comment type="caution">
    <text evidence="4">The sequence shown here is derived from an EMBL/GenBank/DDBJ whole genome shotgun (WGS) entry which is preliminary data.</text>
</comment>
<feature type="active site" description="Proton acceptor" evidence="1">
    <location>
        <position position="205"/>
    </location>
</feature>
<feature type="region of interest" description="Disordered" evidence="2">
    <location>
        <begin position="322"/>
        <end position="396"/>
    </location>
</feature>
<dbReference type="InterPro" id="IPR013320">
    <property type="entry name" value="ConA-like_dom_sf"/>
</dbReference>
<evidence type="ECO:0000256" key="3">
    <source>
        <dbReference type="SAM" id="SignalP"/>
    </source>
</evidence>
<dbReference type="STRING" id="660025.F9F886"/>
<dbReference type="AlphaFoldDB" id="F9F886"/>